<evidence type="ECO:0000256" key="5">
    <source>
        <dbReference type="PROSITE-ProRule" id="PRU00169"/>
    </source>
</evidence>
<dbReference type="Gene3D" id="1.10.10.10">
    <property type="entry name" value="Winged helix-like DNA-binding domain superfamily/Winged helix DNA-binding domain"/>
    <property type="match status" value="1"/>
</dbReference>
<evidence type="ECO:0000259" key="8">
    <source>
        <dbReference type="PROSITE" id="PS50110"/>
    </source>
</evidence>
<feature type="region of interest" description="Disordered" evidence="6">
    <location>
        <begin position="143"/>
        <end position="164"/>
    </location>
</feature>
<dbReference type="SMART" id="SM00448">
    <property type="entry name" value="REC"/>
    <property type="match status" value="1"/>
</dbReference>
<dbReference type="PRINTS" id="PR00038">
    <property type="entry name" value="HTHLUXR"/>
</dbReference>
<dbReference type="CDD" id="cd17535">
    <property type="entry name" value="REC_NarL-like"/>
    <property type="match status" value="1"/>
</dbReference>
<dbReference type="InterPro" id="IPR001789">
    <property type="entry name" value="Sig_transdc_resp-reg_receiver"/>
</dbReference>
<comment type="caution">
    <text evidence="9">The sequence shown here is derived from an EMBL/GenBank/DDBJ whole genome shotgun (WGS) entry which is preliminary data.</text>
</comment>
<feature type="domain" description="Response regulatory" evidence="8">
    <location>
        <begin position="10"/>
        <end position="122"/>
    </location>
</feature>
<proteinExistence type="predicted"/>
<evidence type="ECO:0000256" key="3">
    <source>
        <dbReference type="ARBA" id="ARBA00023125"/>
    </source>
</evidence>
<evidence type="ECO:0000313" key="9">
    <source>
        <dbReference type="EMBL" id="GAA2623562.1"/>
    </source>
</evidence>
<evidence type="ECO:0000256" key="4">
    <source>
        <dbReference type="ARBA" id="ARBA00023163"/>
    </source>
</evidence>
<keyword evidence="10" id="KW-1185">Reference proteome</keyword>
<evidence type="ECO:0000256" key="1">
    <source>
        <dbReference type="ARBA" id="ARBA00022553"/>
    </source>
</evidence>
<evidence type="ECO:0000256" key="2">
    <source>
        <dbReference type="ARBA" id="ARBA00023015"/>
    </source>
</evidence>
<accession>A0ABN3QE70</accession>
<dbReference type="RefSeq" id="WP_344546735.1">
    <property type="nucleotide sequence ID" value="NZ_BAAATD010000011.1"/>
</dbReference>
<dbReference type="PROSITE" id="PS50110">
    <property type="entry name" value="RESPONSE_REGULATORY"/>
    <property type="match status" value="1"/>
</dbReference>
<dbReference type="CDD" id="cd06170">
    <property type="entry name" value="LuxR_C_like"/>
    <property type="match status" value="1"/>
</dbReference>
<feature type="compositionally biased region" description="Basic and acidic residues" evidence="6">
    <location>
        <begin position="155"/>
        <end position="164"/>
    </location>
</feature>
<dbReference type="InterPro" id="IPR058245">
    <property type="entry name" value="NreC/VraR/RcsB-like_REC"/>
</dbReference>
<dbReference type="PROSITE" id="PS50043">
    <property type="entry name" value="HTH_LUXR_2"/>
    <property type="match status" value="1"/>
</dbReference>
<evidence type="ECO:0000256" key="6">
    <source>
        <dbReference type="SAM" id="MobiDB-lite"/>
    </source>
</evidence>
<dbReference type="EMBL" id="BAAATD010000011">
    <property type="protein sequence ID" value="GAA2623562.1"/>
    <property type="molecule type" value="Genomic_DNA"/>
</dbReference>
<keyword evidence="2" id="KW-0805">Transcription regulation</keyword>
<dbReference type="InterPro" id="IPR016032">
    <property type="entry name" value="Sig_transdc_resp-reg_C-effctor"/>
</dbReference>
<dbReference type="SMART" id="SM00421">
    <property type="entry name" value="HTH_LUXR"/>
    <property type="match status" value="1"/>
</dbReference>
<name>A0ABN3QE70_9ACTN</name>
<dbReference type="InterPro" id="IPR039420">
    <property type="entry name" value="WalR-like"/>
</dbReference>
<dbReference type="SUPFAM" id="SSF52172">
    <property type="entry name" value="CheY-like"/>
    <property type="match status" value="1"/>
</dbReference>
<dbReference type="InterPro" id="IPR000792">
    <property type="entry name" value="Tscrpt_reg_LuxR_C"/>
</dbReference>
<feature type="domain" description="HTH luxR-type" evidence="7">
    <location>
        <begin position="158"/>
        <end position="223"/>
    </location>
</feature>
<dbReference type="Gene3D" id="3.40.50.2300">
    <property type="match status" value="1"/>
</dbReference>
<dbReference type="PROSITE" id="PS00622">
    <property type="entry name" value="HTH_LUXR_1"/>
    <property type="match status" value="1"/>
</dbReference>
<dbReference type="Pfam" id="PF00072">
    <property type="entry name" value="Response_reg"/>
    <property type="match status" value="1"/>
</dbReference>
<reference evidence="9 10" key="1">
    <citation type="journal article" date="2019" name="Int. J. Syst. Evol. Microbiol.">
        <title>The Global Catalogue of Microorganisms (GCM) 10K type strain sequencing project: providing services to taxonomists for standard genome sequencing and annotation.</title>
        <authorList>
            <consortium name="The Broad Institute Genomics Platform"/>
            <consortium name="The Broad Institute Genome Sequencing Center for Infectious Disease"/>
            <person name="Wu L."/>
            <person name="Ma J."/>
        </authorList>
    </citation>
    <scope>NUCLEOTIDE SEQUENCE [LARGE SCALE GENOMIC DNA]</scope>
    <source>
        <strain evidence="9 10">JCM 6833</strain>
    </source>
</reference>
<dbReference type="PANTHER" id="PTHR43214:SF24">
    <property type="entry name" value="TRANSCRIPTIONAL REGULATORY PROTEIN NARL-RELATED"/>
    <property type="match status" value="1"/>
</dbReference>
<protein>
    <submittedName>
        <fullName evidence="9">Response regulator transcription factor</fullName>
    </submittedName>
</protein>
<dbReference type="InterPro" id="IPR011006">
    <property type="entry name" value="CheY-like_superfamily"/>
</dbReference>
<keyword evidence="3" id="KW-0238">DNA-binding</keyword>
<dbReference type="SUPFAM" id="SSF46894">
    <property type="entry name" value="C-terminal effector domain of the bipartite response regulators"/>
    <property type="match status" value="1"/>
</dbReference>
<feature type="modified residue" description="4-aspartylphosphate" evidence="5">
    <location>
        <position position="60"/>
    </location>
</feature>
<gene>
    <name evidence="9" type="ORF">GCM10010411_69680</name>
</gene>
<sequence>MTSQEPRPVRVLVVDDNPVVRTGLTTLLESGGVQVVGEASDGAQAIELARRVRPDLVLLDVRMPVMDGVAAAGPLSGLAKVLMLSYDSDAEVIGAAIRNGASGYLVHGAFGADELVQAIVDTVSDRSSPLSPQASRAVVAALRDGSGDGPPGRPRPADRRAELGLSRREAEVMDLIARGRSNGEIAALLVVSEYTVKNHVNRIFAKLGVRSRGAAIARWLGTADTPPRSPHGM</sequence>
<keyword evidence="1 5" id="KW-0597">Phosphoprotein</keyword>
<evidence type="ECO:0000313" key="10">
    <source>
        <dbReference type="Proteomes" id="UP001501509"/>
    </source>
</evidence>
<dbReference type="InterPro" id="IPR036388">
    <property type="entry name" value="WH-like_DNA-bd_sf"/>
</dbReference>
<keyword evidence="4" id="KW-0804">Transcription</keyword>
<dbReference type="Proteomes" id="UP001501509">
    <property type="component" value="Unassembled WGS sequence"/>
</dbReference>
<organism evidence="9 10">
    <name type="scientific">Actinomadura fulvescens</name>
    <dbReference type="NCBI Taxonomy" id="46160"/>
    <lineage>
        <taxon>Bacteria</taxon>
        <taxon>Bacillati</taxon>
        <taxon>Actinomycetota</taxon>
        <taxon>Actinomycetes</taxon>
        <taxon>Streptosporangiales</taxon>
        <taxon>Thermomonosporaceae</taxon>
        <taxon>Actinomadura</taxon>
    </lineage>
</organism>
<dbReference type="Pfam" id="PF00196">
    <property type="entry name" value="GerE"/>
    <property type="match status" value="1"/>
</dbReference>
<dbReference type="PANTHER" id="PTHR43214">
    <property type="entry name" value="TWO-COMPONENT RESPONSE REGULATOR"/>
    <property type="match status" value="1"/>
</dbReference>
<evidence type="ECO:0000259" key="7">
    <source>
        <dbReference type="PROSITE" id="PS50043"/>
    </source>
</evidence>